<feature type="transmembrane region" description="Helical" evidence="7">
    <location>
        <begin position="500"/>
        <end position="521"/>
    </location>
</feature>
<keyword evidence="5 7" id="KW-1133">Transmembrane helix</keyword>
<feature type="transmembrane region" description="Helical" evidence="7">
    <location>
        <begin position="718"/>
        <end position="743"/>
    </location>
</feature>
<name>A0A210R3P6_MIZYE</name>
<reference evidence="8 9" key="1">
    <citation type="journal article" date="2017" name="Nat. Ecol. Evol.">
        <title>Scallop genome provides insights into evolution of bilaterian karyotype and development.</title>
        <authorList>
            <person name="Wang S."/>
            <person name="Zhang J."/>
            <person name="Jiao W."/>
            <person name="Li J."/>
            <person name="Xun X."/>
            <person name="Sun Y."/>
            <person name="Guo X."/>
            <person name="Huan P."/>
            <person name="Dong B."/>
            <person name="Zhang L."/>
            <person name="Hu X."/>
            <person name="Sun X."/>
            <person name="Wang J."/>
            <person name="Zhao C."/>
            <person name="Wang Y."/>
            <person name="Wang D."/>
            <person name="Huang X."/>
            <person name="Wang R."/>
            <person name="Lv J."/>
            <person name="Li Y."/>
            <person name="Zhang Z."/>
            <person name="Liu B."/>
            <person name="Lu W."/>
            <person name="Hui Y."/>
            <person name="Liang J."/>
            <person name="Zhou Z."/>
            <person name="Hou R."/>
            <person name="Li X."/>
            <person name="Liu Y."/>
            <person name="Li H."/>
            <person name="Ning X."/>
            <person name="Lin Y."/>
            <person name="Zhao L."/>
            <person name="Xing Q."/>
            <person name="Dou J."/>
            <person name="Li Y."/>
            <person name="Mao J."/>
            <person name="Guo H."/>
            <person name="Dou H."/>
            <person name="Li T."/>
            <person name="Mu C."/>
            <person name="Jiang W."/>
            <person name="Fu Q."/>
            <person name="Fu X."/>
            <person name="Miao Y."/>
            <person name="Liu J."/>
            <person name="Yu Q."/>
            <person name="Li R."/>
            <person name="Liao H."/>
            <person name="Li X."/>
            <person name="Kong Y."/>
            <person name="Jiang Z."/>
            <person name="Chourrout D."/>
            <person name="Li R."/>
            <person name="Bao Z."/>
        </authorList>
    </citation>
    <scope>NUCLEOTIDE SEQUENCE [LARGE SCALE GENOMIC DNA]</scope>
    <source>
        <strain evidence="8 9">PY_sf001</strain>
    </source>
</reference>
<dbReference type="GO" id="GO:0016020">
    <property type="term" value="C:membrane"/>
    <property type="evidence" value="ECO:0007669"/>
    <property type="project" value="UniProtKB-SubCell"/>
</dbReference>
<evidence type="ECO:0000313" key="9">
    <source>
        <dbReference type="Proteomes" id="UP000242188"/>
    </source>
</evidence>
<dbReference type="GO" id="GO:0004100">
    <property type="term" value="F:chitin synthase activity"/>
    <property type="evidence" value="ECO:0007669"/>
    <property type="project" value="UniProtKB-EC"/>
</dbReference>
<dbReference type="AlphaFoldDB" id="A0A210R3P6"/>
<dbReference type="PANTHER" id="PTHR22914">
    <property type="entry name" value="CHITIN SYNTHASE"/>
    <property type="match status" value="1"/>
</dbReference>
<evidence type="ECO:0000256" key="4">
    <source>
        <dbReference type="ARBA" id="ARBA00022692"/>
    </source>
</evidence>
<evidence type="ECO:0000256" key="7">
    <source>
        <dbReference type="SAM" id="Phobius"/>
    </source>
</evidence>
<dbReference type="GO" id="GO:0071944">
    <property type="term" value="C:cell periphery"/>
    <property type="evidence" value="ECO:0007669"/>
    <property type="project" value="TreeGrafter"/>
</dbReference>
<evidence type="ECO:0000256" key="6">
    <source>
        <dbReference type="ARBA" id="ARBA00023136"/>
    </source>
</evidence>
<keyword evidence="9" id="KW-1185">Reference proteome</keyword>
<keyword evidence="3" id="KW-0328">Glycosyltransferase</keyword>
<dbReference type="SUPFAM" id="SSF53448">
    <property type="entry name" value="Nucleotide-diphospho-sugar transferases"/>
    <property type="match status" value="1"/>
</dbReference>
<dbReference type="EMBL" id="NEDP02000657">
    <property type="protein sequence ID" value="OWF55491.1"/>
    <property type="molecule type" value="Genomic_DNA"/>
</dbReference>
<sequence>MIQQKVFRKHSNEGMEQAMNRPSRVYICTTMYQEAEHEMARLLRSLDQVMTSQKLKRKNIYIESHIFLDNGADGKEMKDFGKQLLSLVEETIELRAESGIMLYTPYGIQLHWVLECGTPLFIHLKDTAKVKAKKRWSQVMYMEYILKYRSKWAGMHNPYESKTMSSNPSFTYDSTESLDRLNDYYLSNDNNGTERRNPTFTNGNFLDIPDIILNHPGDDADDNSADNFTIDMASNDGSLYPSETPSRAGSDLFVKETPLEIHTQESTIFSVSLSMSNIAGPSISQSMDNYVLMTDADMSFDDGAVLAVVDVCKKEPDVGGVCGRTFPTGLYRHPILWLQVFEFAKDFWMIKSSQNVIGSVMCCPGCFSLFRFEALSDIFSTYSSPTETVMDVFTKDNGEDRWMCTLMMLKGWKLRYTQAGQNSTFCPETTLEFMKQRRRWLLSDYTNALLVIQNVANLMTINSAFSLTYVLYVVQLFLIMVLYPGATVMMLSLGLELGSGLPLVAITPTFYLLIVGYSIVLVKDISASVQLVICKLLIVVLGVGTLYVFGSTAVIIMQALINDYNHQELGHIEYLLILSLAATYLLAAIVHPSELKILLYGIPYMFFLPLLNIILPIYAMCNIVDQSWGTRDNQLAKVPKFLSLPKLKKRKRKKKTRSLSHKGSYTSLNSSVLDLQNFNEDEDSFWERVVKNLIGVNVPGGMSSDERTEGLRVMRKKVVIWFLSINAVWVIILCGCYGFLLQLMDNKTIFSVVMISSLGLTPLIQVTGMLVDRGCVLFRLIRKYL</sequence>
<keyword evidence="6 7" id="KW-0472">Membrane</keyword>
<dbReference type="STRING" id="6573.A0A210R3P6"/>
<proteinExistence type="predicted"/>
<keyword evidence="3" id="KW-0808">Transferase</keyword>
<gene>
    <name evidence="8" type="ORF">KP79_PYT19541</name>
</gene>
<evidence type="ECO:0000256" key="3">
    <source>
        <dbReference type="ARBA" id="ARBA00022676"/>
    </source>
</evidence>
<dbReference type="Pfam" id="PF03142">
    <property type="entry name" value="Chitin_synth_2"/>
    <property type="match status" value="1"/>
</dbReference>
<dbReference type="InterPro" id="IPR029044">
    <property type="entry name" value="Nucleotide-diphossugar_trans"/>
</dbReference>
<dbReference type="InterPro" id="IPR004835">
    <property type="entry name" value="Chitin_synth"/>
</dbReference>
<feature type="transmembrane region" description="Helical" evidence="7">
    <location>
        <begin position="597"/>
        <end position="621"/>
    </location>
</feature>
<comment type="caution">
    <text evidence="8">The sequence shown here is derived from an EMBL/GenBank/DDBJ whole genome shotgun (WGS) entry which is preliminary data.</text>
</comment>
<dbReference type="OrthoDB" id="370884at2759"/>
<dbReference type="Gene3D" id="3.90.550.10">
    <property type="entry name" value="Spore Coat Polysaccharide Biosynthesis Protein SpsA, Chain A"/>
    <property type="match status" value="1"/>
</dbReference>
<evidence type="ECO:0000256" key="2">
    <source>
        <dbReference type="ARBA" id="ARBA00012543"/>
    </source>
</evidence>
<organism evidence="8 9">
    <name type="scientific">Mizuhopecten yessoensis</name>
    <name type="common">Japanese scallop</name>
    <name type="synonym">Patinopecten yessoensis</name>
    <dbReference type="NCBI Taxonomy" id="6573"/>
    <lineage>
        <taxon>Eukaryota</taxon>
        <taxon>Metazoa</taxon>
        <taxon>Spiralia</taxon>
        <taxon>Lophotrochozoa</taxon>
        <taxon>Mollusca</taxon>
        <taxon>Bivalvia</taxon>
        <taxon>Autobranchia</taxon>
        <taxon>Pteriomorphia</taxon>
        <taxon>Pectinida</taxon>
        <taxon>Pectinoidea</taxon>
        <taxon>Pectinidae</taxon>
        <taxon>Mizuhopecten</taxon>
    </lineage>
</organism>
<evidence type="ECO:0000256" key="5">
    <source>
        <dbReference type="ARBA" id="ARBA00022989"/>
    </source>
</evidence>
<dbReference type="EC" id="2.4.1.16" evidence="2"/>
<keyword evidence="4 7" id="KW-0812">Transmembrane</keyword>
<dbReference type="GO" id="GO:0006031">
    <property type="term" value="P:chitin biosynthetic process"/>
    <property type="evidence" value="ECO:0007669"/>
    <property type="project" value="TreeGrafter"/>
</dbReference>
<evidence type="ECO:0000313" key="8">
    <source>
        <dbReference type="EMBL" id="OWF55491.1"/>
    </source>
</evidence>
<feature type="transmembrane region" description="Helical" evidence="7">
    <location>
        <begin position="749"/>
        <end position="771"/>
    </location>
</feature>
<feature type="transmembrane region" description="Helical" evidence="7">
    <location>
        <begin position="527"/>
        <end position="560"/>
    </location>
</feature>
<dbReference type="PANTHER" id="PTHR22914:SF41">
    <property type="entry name" value="CHITIN SYNTHASE 7"/>
    <property type="match status" value="1"/>
</dbReference>
<feature type="transmembrane region" description="Helical" evidence="7">
    <location>
        <begin position="471"/>
        <end position="493"/>
    </location>
</feature>
<dbReference type="Proteomes" id="UP000242188">
    <property type="component" value="Unassembled WGS sequence"/>
</dbReference>
<comment type="subcellular location">
    <subcellularLocation>
        <location evidence="1">Membrane</location>
        <topology evidence="1">Multi-pass membrane protein</topology>
    </subcellularLocation>
</comment>
<accession>A0A210R3P6</accession>
<evidence type="ECO:0000256" key="1">
    <source>
        <dbReference type="ARBA" id="ARBA00004141"/>
    </source>
</evidence>
<feature type="transmembrane region" description="Helical" evidence="7">
    <location>
        <begin position="572"/>
        <end position="591"/>
    </location>
</feature>
<protein>
    <recommendedName>
        <fullName evidence="2">chitin synthase</fullName>
        <ecNumber evidence="2">2.4.1.16</ecNumber>
    </recommendedName>
</protein>